<keyword evidence="3" id="KW-1185">Reference proteome</keyword>
<keyword evidence="1" id="KW-0472">Membrane</keyword>
<sequence>MVSCSTKRVGELCSVVTRTKVRGPDGCGASVSLLALVVCFLDWICQILMGARQRACINADCNGTERCRVHSDFQVGIQRDSVWAQGRCYPCAVPSWSFPVLTAPIHPIWQARPGHQSGTYRLGLTIRERLDCVSSDGQSLLAMGQATAAPCQDIAHP</sequence>
<dbReference type="AlphaFoldDB" id="A0AAE0M6I0"/>
<name>A0AAE0M6I0_9PEZI</name>
<keyword evidence="1" id="KW-0812">Transmembrane</keyword>
<organism evidence="2 3">
    <name type="scientific">Cercophora scortea</name>
    <dbReference type="NCBI Taxonomy" id="314031"/>
    <lineage>
        <taxon>Eukaryota</taxon>
        <taxon>Fungi</taxon>
        <taxon>Dikarya</taxon>
        <taxon>Ascomycota</taxon>
        <taxon>Pezizomycotina</taxon>
        <taxon>Sordariomycetes</taxon>
        <taxon>Sordariomycetidae</taxon>
        <taxon>Sordariales</taxon>
        <taxon>Lasiosphaeriaceae</taxon>
        <taxon>Cercophora</taxon>
    </lineage>
</organism>
<protein>
    <submittedName>
        <fullName evidence="2">Uncharacterized protein</fullName>
    </submittedName>
</protein>
<dbReference type="Proteomes" id="UP001286456">
    <property type="component" value="Unassembled WGS sequence"/>
</dbReference>
<evidence type="ECO:0000256" key="1">
    <source>
        <dbReference type="SAM" id="Phobius"/>
    </source>
</evidence>
<proteinExistence type="predicted"/>
<comment type="caution">
    <text evidence="2">The sequence shown here is derived from an EMBL/GenBank/DDBJ whole genome shotgun (WGS) entry which is preliminary data.</text>
</comment>
<reference evidence="2" key="2">
    <citation type="submission" date="2023-06" db="EMBL/GenBank/DDBJ databases">
        <authorList>
            <consortium name="Lawrence Berkeley National Laboratory"/>
            <person name="Haridas S."/>
            <person name="Hensen N."/>
            <person name="Bonometti L."/>
            <person name="Westerberg I."/>
            <person name="Brannstrom I.O."/>
            <person name="Guillou S."/>
            <person name="Cros-Aarteil S."/>
            <person name="Calhoun S."/>
            <person name="Kuo A."/>
            <person name="Mondo S."/>
            <person name="Pangilinan J."/>
            <person name="Riley R."/>
            <person name="Labutti K."/>
            <person name="Andreopoulos B."/>
            <person name="Lipzen A."/>
            <person name="Chen C."/>
            <person name="Yanf M."/>
            <person name="Daum C."/>
            <person name="Ng V."/>
            <person name="Clum A."/>
            <person name="Steindorff A."/>
            <person name="Ohm R."/>
            <person name="Martin F."/>
            <person name="Silar P."/>
            <person name="Natvig D."/>
            <person name="Lalanne C."/>
            <person name="Gautier V."/>
            <person name="Ament-Velasquez S.L."/>
            <person name="Kruys A."/>
            <person name="Hutchinson M.I."/>
            <person name="Powell A.J."/>
            <person name="Barry K."/>
            <person name="Miller A.N."/>
            <person name="Grigoriev I.V."/>
            <person name="Debuchy R."/>
            <person name="Gladieux P."/>
            <person name="Thoren M.H."/>
            <person name="Johannesson H."/>
        </authorList>
    </citation>
    <scope>NUCLEOTIDE SEQUENCE</scope>
    <source>
        <strain evidence="2">SMH4131-1</strain>
    </source>
</reference>
<feature type="transmembrane region" description="Helical" evidence="1">
    <location>
        <begin position="28"/>
        <end position="45"/>
    </location>
</feature>
<evidence type="ECO:0000313" key="2">
    <source>
        <dbReference type="EMBL" id="KAK3321256.1"/>
    </source>
</evidence>
<accession>A0AAE0M6I0</accession>
<reference evidence="2" key="1">
    <citation type="journal article" date="2023" name="Mol. Phylogenet. Evol.">
        <title>Genome-scale phylogeny and comparative genomics of the fungal order Sordariales.</title>
        <authorList>
            <person name="Hensen N."/>
            <person name="Bonometti L."/>
            <person name="Westerberg I."/>
            <person name="Brannstrom I.O."/>
            <person name="Guillou S."/>
            <person name="Cros-Aarteil S."/>
            <person name="Calhoun S."/>
            <person name="Haridas S."/>
            <person name="Kuo A."/>
            <person name="Mondo S."/>
            <person name="Pangilinan J."/>
            <person name="Riley R."/>
            <person name="LaButti K."/>
            <person name="Andreopoulos B."/>
            <person name="Lipzen A."/>
            <person name="Chen C."/>
            <person name="Yan M."/>
            <person name="Daum C."/>
            <person name="Ng V."/>
            <person name="Clum A."/>
            <person name="Steindorff A."/>
            <person name="Ohm R.A."/>
            <person name="Martin F."/>
            <person name="Silar P."/>
            <person name="Natvig D.O."/>
            <person name="Lalanne C."/>
            <person name="Gautier V."/>
            <person name="Ament-Velasquez S.L."/>
            <person name="Kruys A."/>
            <person name="Hutchinson M.I."/>
            <person name="Powell A.J."/>
            <person name="Barry K."/>
            <person name="Miller A.N."/>
            <person name="Grigoriev I.V."/>
            <person name="Debuchy R."/>
            <person name="Gladieux P."/>
            <person name="Hiltunen Thoren M."/>
            <person name="Johannesson H."/>
        </authorList>
    </citation>
    <scope>NUCLEOTIDE SEQUENCE</scope>
    <source>
        <strain evidence="2">SMH4131-1</strain>
    </source>
</reference>
<dbReference type="EMBL" id="JAUEPO010000005">
    <property type="protein sequence ID" value="KAK3321256.1"/>
    <property type="molecule type" value="Genomic_DNA"/>
</dbReference>
<evidence type="ECO:0000313" key="3">
    <source>
        <dbReference type="Proteomes" id="UP001286456"/>
    </source>
</evidence>
<gene>
    <name evidence="2" type="ORF">B0T19DRAFT_262662</name>
</gene>
<keyword evidence="1" id="KW-1133">Transmembrane helix</keyword>